<sequence length="177" mass="21083">MPFPFLSLPFEIRLLIYAFYINAQTQTKHYINSETYIERCTRRSFTINAFELLQRTLERRYRHLLRAGWISLCLASHQLYEEMLPFIHCHPIRLTLVDDLFFNHAQDQLFHWPSQHPWLVANVKEIRLHLTFSGRQFRAYGTELEQAAENDLLYDMPSLTSVYPSEMSVRLMISGDL</sequence>
<dbReference type="RefSeq" id="XP_018062609.1">
    <property type="nucleotide sequence ID" value="XM_018206848.1"/>
</dbReference>
<dbReference type="GeneID" id="28816574"/>
<dbReference type="InParanoid" id="A0A132B8P6"/>
<dbReference type="AlphaFoldDB" id="A0A132B8P6"/>
<feature type="chain" id="PRO_5007287972" description="Maturase K" evidence="1">
    <location>
        <begin position="19"/>
        <end position="177"/>
    </location>
</feature>
<proteinExistence type="predicted"/>
<evidence type="ECO:0000256" key="1">
    <source>
        <dbReference type="SAM" id="SignalP"/>
    </source>
</evidence>
<organism evidence="2 3">
    <name type="scientific">Mollisia scopiformis</name>
    <name type="common">Conifer needle endophyte fungus</name>
    <name type="synonym">Phialocephala scopiformis</name>
    <dbReference type="NCBI Taxonomy" id="149040"/>
    <lineage>
        <taxon>Eukaryota</taxon>
        <taxon>Fungi</taxon>
        <taxon>Dikarya</taxon>
        <taxon>Ascomycota</taxon>
        <taxon>Pezizomycotina</taxon>
        <taxon>Leotiomycetes</taxon>
        <taxon>Helotiales</taxon>
        <taxon>Mollisiaceae</taxon>
        <taxon>Mollisia</taxon>
    </lineage>
</organism>
<evidence type="ECO:0008006" key="4">
    <source>
        <dbReference type="Google" id="ProtNLM"/>
    </source>
</evidence>
<feature type="signal peptide" evidence="1">
    <location>
        <begin position="1"/>
        <end position="18"/>
    </location>
</feature>
<protein>
    <recommendedName>
        <fullName evidence="4">Maturase K</fullName>
    </recommendedName>
</protein>
<dbReference type="Proteomes" id="UP000070700">
    <property type="component" value="Unassembled WGS sequence"/>
</dbReference>
<name>A0A132B8P6_MOLSC</name>
<evidence type="ECO:0000313" key="2">
    <source>
        <dbReference type="EMBL" id="KUJ08254.1"/>
    </source>
</evidence>
<dbReference type="EMBL" id="KQ947436">
    <property type="protein sequence ID" value="KUJ08254.1"/>
    <property type="molecule type" value="Genomic_DNA"/>
</dbReference>
<keyword evidence="3" id="KW-1185">Reference proteome</keyword>
<reference evidence="2 3" key="1">
    <citation type="submission" date="2015-10" db="EMBL/GenBank/DDBJ databases">
        <title>Full genome of DAOMC 229536 Phialocephala scopiformis, a fungal endophyte of spruce producing the potent anti-insectan compound rugulosin.</title>
        <authorList>
            <consortium name="DOE Joint Genome Institute"/>
            <person name="Walker A.K."/>
            <person name="Frasz S.L."/>
            <person name="Seifert K.A."/>
            <person name="Miller J.D."/>
            <person name="Mondo S.J."/>
            <person name="Labutti K."/>
            <person name="Lipzen A."/>
            <person name="Dockter R."/>
            <person name="Kennedy M."/>
            <person name="Grigoriev I.V."/>
            <person name="Spatafora J.W."/>
        </authorList>
    </citation>
    <scope>NUCLEOTIDE SEQUENCE [LARGE SCALE GENOMIC DNA]</scope>
    <source>
        <strain evidence="2 3">CBS 120377</strain>
    </source>
</reference>
<keyword evidence="1" id="KW-0732">Signal</keyword>
<evidence type="ECO:0000313" key="3">
    <source>
        <dbReference type="Proteomes" id="UP000070700"/>
    </source>
</evidence>
<gene>
    <name evidence="2" type="ORF">LY89DRAFT_339069</name>
</gene>
<dbReference type="KEGG" id="psco:LY89DRAFT_339069"/>
<accession>A0A132B8P6</accession>